<reference evidence="1" key="1">
    <citation type="submission" date="2023-02" db="EMBL/GenBank/DDBJ databases">
        <title>Colletotrichum kahawae CIFC_Que2 genome sequencing and assembly.</title>
        <authorList>
            <person name="Baroncelli R."/>
        </authorList>
    </citation>
    <scope>NUCLEOTIDE SEQUENCE</scope>
    <source>
        <strain evidence="1">CIFC_Que2</strain>
    </source>
</reference>
<evidence type="ECO:0000313" key="1">
    <source>
        <dbReference type="EMBL" id="KAK2729298.1"/>
    </source>
</evidence>
<comment type="caution">
    <text evidence="1">The sequence shown here is derived from an EMBL/GenBank/DDBJ whole genome shotgun (WGS) entry which is preliminary data.</text>
</comment>
<dbReference type="Proteomes" id="UP001281614">
    <property type="component" value="Unassembled WGS sequence"/>
</dbReference>
<evidence type="ECO:0000313" key="2">
    <source>
        <dbReference type="Proteomes" id="UP001281614"/>
    </source>
</evidence>
<gene>
    <name evidence="1" type="ORF">CKAH01_10248</name>
</gene>
<sequence length="40" mass="4493">MRRPIALRSIPLGTNIRIHWISAVDGFVLAFTIVPACLHH</sequence>
<name>A0AAD9XZ94_COLKA</name>
<proteinExistence type="predicted"/>
<protein>
    <submittedName>
        <fullName evidence="1">Uncharacterized protein</fullName>
    </submittedName>
</protein>
<dbReference type="AlphaFoldDB" id="A0AAD9XZ94"/>
<organism evidence="1 2">
    <name type="scientific">Colletotrichum kahawae</name>
    <name type="common">Coffee berry disease fungus</name>
    <dbReference type="NCBI Taxonomy" id="34407"/>
    <lineage>
        <taxon>Eukaryota</taxon>
        <taxon>Fungi</taxon>
        <taxon>Dikarya</taxon>
        <taxon>Ascomycota</taxon>
        <taxon>Pezizomycotina</taxon>
        <taxon>Sordariomycetes</taxon>
        <taxon>Hypocreomycetidae</taxon>
        <taxon>Glomerellales</taxon>
        <taxon>Glomerellaceae</taxon>
        <taxon>Colletotrichum</taxon>
        <taxon>Colletotrichum gloeosporioides species complex</taxon>
    </lineage>
</organism>
<accession>A0AAD9XZ94</accession>
<dbReference type="EMBL" id="VYYT01000799">
    <property type="protein sequence ID" value="KAK2729298.1"/>
    <property type="molecule type" value="Genomic_DNA"/>
</dbReference>
<keyword evidence="2" id="KW-1185">Reference proteome</keyword>